<keyword evidence="2" id="KW-0964">Secreted</keyword>
<dbReference type="InterPro" id="IPR022409">
    <property type="entry name" value="PKD/Chitinase_dom"/>
</dbReference>
<keyword evidence="3" id="KW-0732">Signal</keyword>
<dbReference type="SUPFAM" id="SSF117074">
    <property type="entry name" value="Hypothetical protein PA1324"/>
    <property type="match status" value="1"/>
</dbReference>
<comment type="subcellular location">
    <subcellularLocation>
        <location evidence="1">Secreted</location>
    </subcellularLocation>
</comment>
<evidence type="ECO:0000313" key="8">
    <source>
        <dbReference type="Proteomes" id="UP000001286"/>
    </source>
</evidence>
<organism evidence="7 8">
    <name type="scientific">Listeria ivanovii (strain ATCC BAA-678 / PAM 55)</name>
    <dbReference type="NCBI Taxonomy" id="881621"/>
    <lineage>
        <taxon>Bacteria</taxon>
        <taxon>Bacillati</taxon>
        <taxon>Bacillota</taxon>
        <taxon>Bacilli</taxon>
        <taxon>Bacillales</taxon>
        <taxon>Listeriaceae</taxon>
        <taxon>Listeria</taxon>
    </lineage>
</organism>
<protein>
    <submittedName>
        <fullName evidence="7">Putative peptidoglycan linked protein (LPXTG motif)</fullName>
    </submittedName>
</protein>
<reference evidence="7 8" key="1">
    <citation type="journal article" date="2011" name="J. Bacteriol.">
        <title>Complete genome sequence of the animal pathogen Listeria ivanovii, which provides insights into host specificities and evolution of the genus Listeria.</title>
        <authorList>
            <person name="Buchrieser C."/>
            <person name="Rusniok C."/>
            <person name="Garrido P."/>
            <person name="Hain T."/>
            <person name="Scortti M."/>
            <person name="Lampidis R."/>
            <person name="Karst U."/>
            <person name="Chakraborty T."/>
            <person name="Cossart P."/>
            <person name="Kreft J."/>
            <person name="Vazquez-Boland J.A."/>
            <person name="Goebel W."/>
            <person name="Glaser P."/>
        </authorList>
    </citation>
    <scope>NUCLEOTIDE SEQUENCE [LARGE SCALE GENOMIC DNA]</scope>
    <source>
        <strain evidence="8">ATCC BAA-678 / PAM 55</strain>
    </source>
</reference>
<evidence type="ECO:0000256" key="2">
    <source>
        <dbReference type="ARBA" id="ARBA00022525"/>
    </source>
</evidence>
<dbReference type="eggNOG" id="COG3291">
    <property type="taxonomic scope" value="Bacteria"/>
</dbReference>
<feature type="domain" description="PKD/Chitinase" evidence="6">
    <location>
        <begin position="1371"/>
        <end position="1449"/>
    </location>
</feature>
<dbReference type="HOGENOM" id="CLU_237490_0_0_9"/>
<dbReference type="Pfam" id="PF17210">
    <property type="entry name" value="SdrD_B"/>
    <property type="match status" value="1"/>
</dbReference>
<feature type="region of interest" description="Disordered" evidence="4">
    <location>
        <begin position="1889"/>
        <end position="1911"/>
    </location>
</feature>
<dbReference type="RefSeq" id="WP_014094021.1">
    <property type="nucleotide sequence ID" value="NC_016011.1"/>
</dbReference>
<dbReference type="InterPro" id="IPR013783">
    <property type="entry name" value="Ig-like_fold"/>
</dbReference>
<feature type="transmembrane region" description="Helical" evidence="5">
    <location>
        <begin position="1915"/>
        <end position="1935"/>
    </location>
</feature>
<dbReference type="Gene3D" id="2.60.40.10">
    <property type="entry name" value="Immunoglobulins"/>
    <property type="match status" value="5"/>
</dbReference>
<dbReference type="Proteomes" id="UP000001286">
    <property type="component" value="Chromosome"/>
</dbReference>
<dbReference type="Pfam" id="PF18981">
    <property type="entry name" value="InlK_D3"/>
    <property type="match status" value="3"/>
</dbReference>
<dbReference type="InterPro" id="IPR044056">
    <property type="entry name" value="InlI_Ig-like"/>
</dbReference>
<accession>G2Z9X9</accession>
<proteinExistence type="predicted"/>
<evidence type="ECO:0000256" key="1">
    <source>
        <dbReference type="ARBA" id="ARBA00004613"/>
    </source>
</evidence>
<dbReference type="eggNOG" id="COG4932">
    <property type="taxonomic scope" value="Bacteria"/>
</dbReference>
<keyword evidence="5" id="KW-0812">Transmembrane</keyword>
<evidence type="ECO:0000313" key="7">
    <source>
        <dbReference type="EMBL" id="CBW87279.1"/>
    </source>
</evidence>
<dbReference type="NCBIfam" id="TIGR01167">
    <property type="entry name" value="LPXTG_anchor"/>
    <property type="match status" value="1"/>
</dbReference>
<dbReference type="GeneID" id="57074992"/>
<evidence type="ECO:0000259" key="6">
    <source>
        <dbReference type="SMART" id="SM00089"/>
    </source>
</evidence>
<sequence length="1942" mass="212690">MIRKILASILAISIIAQTVMLPTYIIANALNTEIQQTTIQMLTNPDLNNNEIIIHGMEKEKEYKLILPKPLQLDTQKVDKNIAYNKSKNEVIITGTGSSVSLFLIASKEGSYQLELKEGTSVEAVLNLVIKQSGDISSRNKNMLKSNLLRTEPLTMKASIPDKLLLQAEASKATLNNYTEQMTISYSINFLDSSSTLKDGKLVIDFKSSGMEPVNYPKNITANVNVKSADYNATTGKLTINLVDNILSGAPFDIPIVVRASYDAESGKPTDLKATLSGSKNTDETYAPVEKAITVTLVKDSSINEYEPITLNDNSWDFSSTKNIYFLSMEGGYNITWPTLVKKSIGNKSFKNLRLEYLKENGAGTFTVRMADLSIAKPGESFWSSLSSINGKSNQTINTTEKQVVEFGPVNANIYNQIQLTVSSTIPKNAVPGTIYTGKVNVYDENILISTLNLNSEVAAAKTDIRVDTEVSKTSISENDIIEWAFTPRISSAITGINDLQIVAPIPEGLETLSFTPNDNMLSLIKKLEYYQNNEWHTLTSNTSNGWDLTKINGQASYRIEKLRITYKDNIVDIKDFPSHSPGIIKLHNTGIKAGDSFILQPESITYTDFDQTNQSIDTTTNSFKEIIQIVNTPPDPPKINGMVFFPSVVTSYGEGFNNTIFFNGDTIAQSVRLASYANELKNPYIFVVVPKGISVTTIRNYIQQPYNGLLGYTYAPSSGINAIYPKSSADISGEETLADGSTLLYWEAPDTSLSPGIKNCEMLTLDLMFKLDKVNSGENRVEFGMGSMTESDWNIEGTGNTGLVTKTLSSELQAKLPGVSSSKYLSTTMTANVGISNSIATTMKIKGSQDEELVNVNSKTATTIPGKKVAYNLEFKNNGTKSMNNLEIIDILPFVGDQYVLGTGNRGSEFSVIPTSEIEVLVNGKKSDTATVEYSTSTTPTRFDINGEDVPGATWQMTAPTNMSTVKSFRIKLPNTEFKVGDQIVLNFEGIVPIDSPRNGEISYNSVAYRVDKETASGITKLASEPPRGGVKSTTPATDLSLSGKSFTDFNKNGVQDTNEKGLNSVELDLYKEKNNEFEKIETIFTSPDSSNQNNGLFDFNGLGNGNYKIAAHLPNKNAEFITTGINKVVVDSKDDTIGWLTKNGSTEFAIDDLANGNLKSITNIQLPIYMPTPVQGAVIFMNKDGERKITYYGEGYQVTLLDEDDKEVKSAVTANNKGIFSFSDVIIQNPVNYKLKVTAPSKTEFVYAPQNTLFNSTTGEYELNNLTPDVGSISEIYITDTGLPSTVIKLDRAITPEAITIDSKDAATQVTNKWTIEDSNNKLIYSGTGKTIRIPNDEGTYTAKNTVTDEAGNTASDEKTFDIDNSAPVLSVNQDASMEVNSTATNINWVNPLIISATDAHDGNLTPTIDYSQVLWNELGTYPVKVTATDTSDNKVTETFNVKVVDTIAPNLIVTNNTLNYTVESMRMLTEQDLFTAAGLVGIDNYDLVPGQTPQLNKLPMIFTSDFSTVFNDISKVKKGQYQVQVNLVDSSNNQAIPQSISIIVKDTKAPVIIADDVIYHVNSSKTETDFLQDSNIKTTDNNDETDDLKITTNFTSKVDLTKPGKYEVTVQAVDTSSNTTTKTIQVQVAKDKPVISADKKISYQGKTSVTETDFLADIQAEVTDELDGNIAIKSDFTEKVNLNKVGKYEVTLNSEDSYGNKANPVIIEVTVYNQISPIFQNVLNQTIEATNKLPSLSTIFNIKSIDYMTGAKIKVTYTSEQPIKGNVPGKYSVKVTTKDTAGNTAETTVTLTIVDTTLPVLIINKEKISYTKGKTISEKQLFQDIGVSAVDNNGTVEVTSNIAKVVNWNKVGDYKLTITATDSSGNITKNTIILTIKDSEKSLHIVPSNQKNGNQTPSPAKEKNMPKTGDDWNTEFILIGVMLLLTGIWLFCRKDTKTK</sequence>
<feature type="compositionally biased region" description="Polar residues" evidence="4">
    <location>
        <begin position="1890"/>
        <end position="1901"/>
    </location>
</feature>
<dbReference type="EMBL" id="FR687253">
    <property type="protein sequence ID" value="CBW87279.1"/>
    <property type="molecule type" value="Genomic_DNA"/>
</dbReference>
<evidence type="ECO:0000256" key="4">
    <source>
        <dbReference type="SAM" id="MobiDB-lite"/>
    </source>
</evidence>
<name>G2Z9X9_LISIP</name>
<dbReference type="KEGG" id="liv:LIV_2776"/>
<feature type="domain" description="PKD/Chitinase" evidence="6">
    <location>
        <begin position="1287"/>
        <end position="1368"/>
    </location>
</feature>
<dbReference type="InterPro" id="IPR033764">
    <property type="entry name" value="Sdr_B"/>
</dbReference>
<dbReference type="NCBIfam" id="NF033932">
    <property type="entry name" value="LapB_rpt_80"/>
    <property type="match status" value="4"/>
</dbReference>
<dbReference type="SMART" id="SM00089">
    <property type="entry name" value="PKD"/>
    <property type="match status" value="3"/>
</dbReference>
<gene>
    <name evidence="7" type="ordered locus">LIV_2776</name>
</gene>
<evidence type="ECO:0000256" key="5">
    <source>
        <dbReference type="SAM" id="Phobius"/>
    </source>
</evidence>
<evidence type="ECO:0000256" key="3">
    <source>
        <dbReference type="ARBA" id="ARBA00022729"/>
    </source>
</evidence>
<feature type="domain" description="PKD/Chitinase" evidence="6">
    <location>
        <begin position="1725"/>
        <end position="1799"/>
    </location>
</feature>
<keyword evidence="5" id="KW-0472">Membrane</keyword>
<dbReference type="PANTHER" id="PTHR24273:SF32">
    <property type="entry name" value="HYALIN"/>
    <property type="match status" value="1"/>
</dbReference>
<keyword evidence="5" id="KW-1133">Transmembrane helix</keyword>
<dbReference type="GO" id="GO:0005576">
    <property type="term" value="C:extracellular region"/>
    <property type="evidence" value="ECO:0007669"/>
    <property type="project" value="UniProtKB-SubCell"/>
</dbReference>
<dbReference type="OrthoDB" id="2364102at2"/>
<dbReference type="PANTHER" id="PTHR24273">
    <property type="entry name" value="FI04643P-RELATED"/>
    <property type="match status" value="1"/>
</dbReference>